<dbReference type="InterPro" id="IPR002052">
    <property type="entry name" value="DNA_methylase_N6_adenine_CS"/>
</dbReference>
<organism evidence="4 5">
    <name type="scientific">Kitasatospora purpeofusca</name>
    <dbReference type="NCBI Taxonomy" id="67352"/>
    <lineage>
        <taxon>Bacteria</taxon>
        <taxon>Bacillati</taxon>
        <taxon>Actinomycetota</taxon>
        <taxon>Actinomycetes</taxon>
        <taxon>Kitasatosporales</taxon>
        <taxon>Streptomycetaceae</taxon>
        <taxon>Kitasatospora</taxon>
    </lineage>
</organism>
<feature type="domain" description="DNA methylase adenine-specific" evidence="3">
    <location>
        <begin position="128"/>
        <end position="417"/>
    </location>
</feature>
<dbReference type="RefSeq" id="WP_328955664.1">
    <property type="nucleotide sequence ID" value="NZ_CP108110.1"/>
</dbReference>
<dbReference type="PRINTS" id="PR00507">
    <property type="entry name" value="N12N6MTFRASE"/>
</dbReference>
<dbReference type="SUPFAM" id="SSF116734">
    <property type="entry name" value="DNA methylase specificity domain"/>
    <property type="match status" value="1"/>
</dbReference>
<dbReference type="InterPro" id="IPR044946">
    <property type="entry name" value="Restrct_endonuc_typeI_TRD_sf"/>
</dbReference>
<dbReference type="InterPro" id="IPR052916">
    <property type="entry name" value="Type-I_RE_MTase_Subunit"/>
</dbReference>
<dbReference type="Proteomes" id="UP001432222">
    <property type="component" value="Chromosome"/>
</dbReference>
<dbReference type="GO" id="GO:0032259">
    <property type="term" value="P:methylation"/>
    <property type="evidence" value="ECO:0007669"/>
    <property type="project" value="UniProtKB-KW"/>
</dbReference>
<keyword evidence="4" id="KW-0489">Methyltransferase</keyword>
<keyword evidence="5" id="KW-1185">Reference proteome</keyword>
<dbReference type="InterPro" id="IPR003356">
    <property type="entry name" value="DNA_methylase_A-5"/>
</dbReference>
<dbReference type="PROSITE" id="PS00092">
    <property type="entry name" value="N6_MTASE"/>
    <property type="match status" value="1"/>
</dbReference>
<evidence type="ECO:0000256" key="2">
    <source>
        <dbReference type="ARBA" id="ARBA00023125"/>
    </source>
</evidence>
<keyword evidence="2" id="KW-0238">DNA-binding</keyword>
<protein>
    <submittedName>
        <fullName evidence="4">N-6 DNA methylase</fullName>
    </submittedName>
</protein>
<dbReference type="Gene3D" id="3.40.50.150">
    <property type="entry name" value="Vaccinia Virus protein VP39"/>
    <property type="match status" value="1"/>
</dbReference>
<reference evidence="4" key="1">
    <citation type="submission" date="2022-10" db="EMBL/GenBank/DDBJ databases">
        <title>The complete genomes of actinobacterial strains from the NBC collection.</title>
        <authorList>
            <person name="Joergensen T.S."/>
            <person name="Alvarez Arevalo M."/>
            <person name="Sterndorff E.B."/>
            <person name="Faurdal D."/>
            <person name="Vuksanovic O."/>
            <person name="Mourched A.-S."/>
            <person name="Charusanti P."/>
            <person name="Shaw S."/>
            <person name="Blin K."/>
            <person name="Weber T."/>
        </authorList>
    </citation>
    <scope>NUCLEOTIDE SEQUENCE</scope>
    <source>
        <strain evidence="4">NBC_00222</strain>
    </source>
</reference>
<sequence length="650" mass="67975">MTSGVMVTAAEIARIAGVGPAAVSNWRRRHPDFPSPMAGTAASPQFSLDEVAAWLREHGRVVTVSPLGELWRRMNALRDPSRPAVILAATGAVIAGDRPGGPDGDGAGLPQDFVDQVERLAADLGASAVFEGLLDRWIQAHARQVEVTPAPVAALMAEVVAVGNGAAPRTVLDPACGTGGLLDAMASRGAEVLYGQDADPDLAEVARLRLGLGAGAESVLAAGDSLLDDAFAGRQVQAVVCNPPFGQRSWGRNELGYDSRWSYGLPPNTEPELAWVQHALAHLESGGCAAVLMPAAAAARPSGRRIRAELVRRGALRAVVALPPGASSAHGMGTHLWLAGPPDSSEPPQVLFVDAENVPSAAAAGADEWPLVHRTVVSTWRAFLGGTGSDTEVCRILPAHSLLDNEVNLTPSRYVHELADDAVDLGQLAEDCLRFRLDLMSLSDGPPVMAESAARPETLASLDDLVRTGAVRMWRGPSRRDPAREGSLEHPVIALQQGISRTAPTERVLALPEEAVIEGDVLMFMGGAGGTRPADPAEYGAVPGPGVTVLRPDPSVVDSWFLVGSLASGANRRIAGSTSGSASRTRIDSARLFVPIRDLGEQQRIGRAFQQLVQFKEALARLAGGGQDLAQRLQDALADGSAGPAEQPAD</sequence>
<evidence type="ECO:0000313" key="4">
    <source>
        <dbReference type="EMBL" id="WUQ84841.1"/>
    </source>
</evidence>
<keyword evidence="1" id="KW-0680">Restriction system</keyword>
<name>A0ABZ1U3X4_9ACTN</name>
<evidence type="ECO:0000313" key="5">
    <source>
        <dbReference type="Proteomes" id="UP001432222"/>
    </source>
</evidence>
<dbReference type="PANTHER" id="PTHR42998">
    <property type="entry name" value="TYPE I RESTRICTION ENZYME HINDVIIP M PROTEIN-RELATED"/>
    <property type="match status" value="1"/>
</dbReference>
<dbReference type="Gene3D" id="3.90.220.20">
    <property type="entry name" value="DNA methylase specificity domains"/>
    <property type="match status" value="1"/>
</dbReference>
<evidence type="ECO:0000256" key="1">
    <source>
        <dbReference type="ARBA" id="ARBA00022747"/>
    </source>
</evidence>
<keyword evidence="4" id="KW-0808">Transferase</keyword>
<dbReference type="GO" id="GO:0008168">
    <property type="term" value="F:methyltransferase activity"/>
    <property type="evidence" value="ECO:0007669"/>
    <property type="project" value="UniProtKB-KW"/>
</dbReference>
<dbReference type="EMBL" id="CP108110">
    <property type="protein sequence ID" value="WUQ84841.1"/>
    <property type="molecule type" value="Genomic_DNA"/>
</dbReference>
<proteinExistence type="predicted"/>
<dbReference type="InterPro" id="IPR029063">
    <property type="entry name" value="SAM-dependent_MTases_sf"/>
</dbReference>
<gene>
    <name evidence="4" type="ORF">OHA16_18825</name>
</gene>
<dbReference type="SUPFAM" id="SSF53335">
    <property type="entry name" value="S-adenosyl-L-methionine-dependent methyltransferases"/>
    <property type="match status" value="1"/>
</dbReference>
<dbReference type="PANTHER" id="PTHR42998:SF1">
    <property type="entry name" value="TYPE I RESTRICTION ENZYME HINDI METHYLASE SUBUNIT"/>
    <property type="match status" value="1"/>
</dbReference>
<evidence type="ECO:0000259" key="3">
    <source>
        <dbReference type="Pfam" id="PF02384"/>
    </source>
</evidence>
<dbReference type="Pfam" id="PF02384">
    <property type="entry name" value="N6_Mtase"/>
    <property type="match status" value="1"/>
</dbReference>
<dbReference type="CDD" id="cd02440">
    <property type="entry name" value="AdoMet_MTases"/>
    <property type="match status" value="1"/>
</dbReference>
<accession>A0ABZ1U3X4</accession>